<dbReference type="Proteomes" id="UP000824118">
    <property type="component" value="Unassembled WGS sequence"/>
</dbReference>
<dbReference type="InterPro" id="IPR035439">
    <property type="entry name" value="UPF0145_dom_sf"/>
</dbReference>
<comment type="caution">
    <text evidence="2">The sequence shown here is derived from an EMBL/GenBank/DDBJ whole genome shotgun (WGS) entry which is preliminary data.</text>
</comment>
<organism evidence="2 3">
    <name type="scientific">Candidatus Limousia pullorum</name>
    <dbReference type="NCBI Taxonomy" id="2840860"/>
    <lineage>
        <taxon>Bacteria</taxon>
        <taxon>Bacillati</taxon>
        <taxon>Bacillota</taxon>
        <taxon>Clostridia</taxon>
        <taxon>Eubacteriales</taxon>
        <taxon>Oscillospiraceae</taxon>
        <taxon>Oscillospiraceae incertae sedis</taxon>
        <taxon>Candidatus Limousia</taxon>
    </lineage>
</organism>
<accession>A0A9D1LZN6</accession>
<reference evidence="2" key="1">
    <citation type="submission" date="2020-10" db="EMBL/GenBank/DDBJ databases">
        <authorList>
            <person name="Gilroy R."/>
        </authorList>
    </citation>
    <scope>NUCLEOTIDE SEQUENCE</scope>
    <source>
        <strain evidence="2">ChiGjej1B1-1684</strain>
    </source>
</reference>
<feature type="non-terminal residue" evidence="2">
    <location>
        <position position="35"/>
    </location>
</feature>
<protein>
    <submittedName>
        <fullName evidence="2">Heavy metal-binding domain-containing protein</fullName>
    </submittedName>
</protein>
<dbReference type="SUPFAM" id="SSF117782">
    <property type="entry name" value="YbjQ-like"/>
    <property type="match status" value="1"/>
</dbReference>
<gene>
    <name evidence="2" type="ORF">IAD22_07975</name>
</gene>
<dbReference type="Pfam" id="PF01906">
    <property type="entry name" value="YbjQ_1"/>
    <property type="match status" value="1"/>
</dbReference>
<reference evidence="2" key="2">
    <citation type="journal article" date="2021" name="PeerJ">
        <title>Extensive microbial diversity within the chicken gut microbiome revealed by metagenomics and culture.</title>
        <authorList>
            <person name="Gilroy R."/>
            <person name="Ravi A."/>
            <person name="Getino M."/>
            <person name="Pursley I."/>
            <person name="Horton D.L."/>
            <person name="Alikhan N.F."/>
            <person name="Baker D."/>
            <person name="Gharbi K."/>
            <person name="Hall N."/>
            <person name="Watson M."/>
            <person name="Adriaenssens E.M."/>
            <person name="Foster-Nyarko E."/>
            <person name="Jarju S."/>
            <person name="Secka A."/>
            <person name="Antonio M."/>
            <person name="Oren A."/>
            <person name="Chaudhuri R.R."/>
            <person name="La Ragione R."/>
            <person name="Hildebrand F."/>
            <person name="Pallen M.J."/>
        </authorList>
    </citation>
    <scope>NUCLEOTIDE SEQUENCE</scope>
    <source>
        <strain evidence="2">ChiGjej1B1-1684</strain>
    </source>
</reference>
<proteinExistence type="inferred from homology"/>
<evidence type="ECO:0000256" key="1">
    <source>
        <dbReference type="ARBA" id="ARBA00010751"/>
    </source>
</evidence>
<comment type="similarity">
    <text evidence="1">Belongs to the UPF0145 family.</text>
</comment>
<evidence type="ECO:0000313" key="3">
    <source>
        <dbReference type="Proteomes" id="UP000824118"/>
    </source>
</evidence>
<dbReference type="InterPro" id="IPR002765">
    <property type="entry name" value="UPF0145_YbjQ-like"/>
</dbReference>
<dbReference type="AlphaFoldDB" id="A0A9D1LZN6"/>
<dbReference type="EMBL" id="DVNG01000119">
    <property type="protein sequence ID" value="HIU50934.1"/>
    <property type="molecule type" value="Genomic_DNA"/>
</dbReference>
<evidence type="ECO:0000313" key="2">
    <source>
        <dbReference type="EMBL" id="HIU50934.1"/>
    </source>
</evidence>
<sequence length="35" mass="3842">MLLVTTDFIPGVQFETLGIVTGSTVRAKHMGKDFM</sequence>
<name>A0A9D1LZN6_9FIRM</name>